<evidence type="ECO:0000313" key="1">
    <source>
        <dbReference type="EMBL" id="GAL94308.1"/>
    </source>
</evidence>
<dbReference type="EMBL" id="BBPA01000053">
    <property type="protein sequence ID" value="GAL94308.1"/>
    <property type="molecule type" value="Genomic_DNA"/>
</dbReference>
<dbReference type="Proteomes" id="UP000030321">
    <property type="component" value="Unassembled WGS sequence"/>
</dbReference>
<comment type="caution">
    <text evidence="1">The sequence shown here is derived from an EMBL/GenBank/DDBJ whole genome shotgun (WGS) entry which is preliminary data.</text>
</comment>
<sequence length="338" mass="37197">MTSLQIINPTNHARFECLKPVTFTGKVPTEMVTVELKADEKYPLGSGQVKADGSWSITYSGFTNIGGRKITAIGFDQGNQKKAETSIYINVVSATDGLDKIIQIAANSQIARYHWLDRGVAPKGYIKGMAVVYAKVYCQLKAGNPFAKEMAKANTGNSDKDALAHYAQKFRDLEMNNSVAGVDTLRHLFVLLIGLGMRESSGKYCEGRDRSASNTTAETAEAGLFQTSYNARSASPLLPQLFEQYLANSSGFIEIFKEGVTCPPQDWENYGEGKGKEFQRLSKACPAFAAEFAAIGLRNLRKHWGPINRLEAEIRPEADAMLQEVQKIVDQLNLCSLF</sequence>
<evidence type="ECO:0008006" key="3">
    <source>
        <dbReference type="Google" id="ProtNLM"/>
    </source>
</evidence>
<gene>
    <name evidence="1" type="ORF">N44_02888</name>
</gene>
<accession>A0A0A1VXU8</accession>
<protein>
    <recommendedName>
        <fullName evidence="3">Ig-like domain repeat protein</fullName>
    </recommendedName>
</protein>
<name>A0A0A1VXU8_MICAE</name>
<dbReference type="AlphaFoldDB" id="A0A0A1VXU8"/>
<organism evidence="1 2">
    <name type="scientific">Microcystis aeruginosa NIES-44</name>
    <dbReference type="NCBI Taxonomy" id="449439"/>
    <lineage>
        <taxon>Bacteria</taxon>
        <taxon>Bacillati</taxon>
        <taxon>Cyanobacteriota</taxon>
        <taxon>Cyanophyceae</taxon>
        <taxon>Oscillatoriophycideae</taxon>
        <taxon>Chroococcales</taxon>
        <taxon>Microcystaceae</taxon>
        <taxon>Microcystis</taxon>
    </lineage>
</organism>
<dbReference type="RefSeq" id="WP_045360312.1">
    <property type="nucleotide sequence ID" value="NZ_BBPA01000053.1"/>
</dbReference>
<evidence type="ECO:0000313" key="2">
    <source>
        <dbReference type="Proteomes" id="UP000030321"/>
    </source>
</evidence>
<proteinExistence type="predicted"/>
<reference evidence="2" key="1">
    <citation type="journal article" date="2015" name="Genome">
        <title>Whole Genome Sequence of the Non-Microcystin-Producing Microcystis aeruginosa Strain NIES-44.</title>
        <authorList>
            <person name="Okano K."/>
            <person name="Miyata N."/>
            <person name="Ozaki Y."/>
        </authorList>
    </citation>
    <scope>NUCLEOTIDE SEQUENCE [LARGE SCALE GENOMIC DNA]</scope>
    <source>
        <strain evidence="2">NIES-44</strain>
    </source>
</reference>